<evidence type="ECO:0000256" key="3">
    <source>
        <dbReference type="SAM" id="Phobius"/>
    </source>
</evidence>
<evidence type="ECO:0000256" key="1">
    <source>
        <dbReference type="ARBA" id="ARBA00023186"/>
    </source>
</evidence>
<dbReference type="GO" id="GO:0051787">
    <property type="term" value="F:misfolded protein binding"/>
    <property type="evidence" value="ECO:0007669"/>
    <property type="project" value="TreeGrafter"/>
</dbReference>
<organism evidence="5 6">
    <name type="scientific">Ktedonobacter racemifer DSM 44963</name>
    <dbReference type="NCBI Taxonomy" id="485913"/>
    <lineage>
        <taxon>Bacteria</taxon>
        <taxon>Bacillati</taxon>
        <taxon>Chloroflexota</taxon>
        <taxon>Ktedonobacteria</taxon>
        <taxon>Ktedonobacterales</taxon>
        <taxon>Ktedonobacteraceae</taxon>
        <taxon>Ktedonobacter</taxon>
    </lineage>
</organism>
<evidence type="ECO:0000256" key="2">
    <source>
        <dbReference type="SAM" id="MobiDB-lite"/>
    </source>
</evidence>
<feature type="compositionally biased region" description="Basic and acidic residues" evidence="2">
    <location>
        <begin position="114"/>
        <end position="124"/>
    </location>
</feature>
<dbReference type="GO" id="GO:0051087">
    <property type="term" value="F:protein-folding chaperone binding"/>
    <property type="evidence" value="ECO:0007669"/>
    <property type="project" value="TreeGrafter"/>
</dbReference>
<dbReference type="PROSITE" id="PS50076">
    <property type="entry name" value="DNAJ_2"/>
    <property type="match status" value="1"/>
</dbReference>
<sequence>MFSLPPRRPACSEINDKDMKSEKDYYAVLGVAPSATPAEIKEAFKKLALQYHPDRNKSADANERMSELLKAYQALNNPEERKNYDAQRKRGNGATTIPGQARSAYTPGGAARGNKHEVSPGARRDRQRHYAFPAYRVGEPMVVDLGEMSYILSSDEALTLAEQGLLRGNAPRRSTDDEFYCHRCHHHWSYSGHKGELPQTCPKCHARDWQEYLLLRCSHCKAIFESEQIRYEIGAYTYSKPHHTRDDRCPPYELFPLCPYCGQSQWCPAENHRVTTLRKKLETQRLVWISAIIVLVVVVGIMALGFLH</sequence>
<dbReference type="PANTHER" id="PTHR44360">
    <property type="entry name" value="DNAJ HOMOLOG SUBFAMILY B MEMBER 9"/>
    <property type="match status" value="1"/>
</dbReference>
<dbReference type="SUPFAM" id="SSF46565">
    <property type="entry name" value="Chaperone J-domain"/>
    <property type="match status" value="1"/>
</dbReference>
<dbReference type="GO" id="GO:0036503">
    <property type="term" value="P:ERAD pathway"/>
    <property type="evidence" value="ECO:0007669"/>
    <property type="project" value="TreeGrafter"/>
</dbReference>
<protein>
    <submittedName>
        <fullName evidence="5">Heat shock protein DnaJ domain protein</fullName>
    </submittedName>
</protein>
<keyword evidence="3" id="KW-1133">Transmembrane helix</keyword>
<dbReference type="InterPro" id="IPR051948">
    <property type="entry name" value="Hsp70_co-chaperone_J-domain"/>
</dbReference>
<dbReference type="Gene3D" id="1.10.287.110">
    <property type="entry name" value="DnaJ domain"/>
    <property type="match status" value="1"/>
</dbReference>
<keyword evidence="1" id="KW-0143">Chaperone</keyword>
<keyword evidence="6" id="KW-1185">Reference proteome</keyword>
<name>D6TD88_KTERA</name>
<dbReference type="STRING" id="485913.Krac_11747"/>
<feature type="transmembrane region" description="Helical" evidence="3">
    <location>
        <begin position="286"/>
        <end position="307"/>
    </location>
</feature>
<evidence type="ECO:0000259" key="4">
    <source>
        <dbReference type="PROSITE" id="PS50076"/>
    </source>
</evidence>
<dbReference type="PRINTS" id="PR00625">
    <property type="entry name" value="JDOMAIN"/>
</dbReference>
<dbReference type="CDD" id="cd06257">
    <property type="entry name" value="DnaJ"/>
    <property type="match status" value="1"/>
</dbReference>
<keyword evidence="3" id="KW-0812">Transmembrane</keyword>
<dbReference type="Proteomes" id="UP000004508">
    <property type="component" value="Unassembled WGS sequence"/>
</dbReference>
<dbReference type="EMBL" id="ADVG01000001">
    <property type="protein sequence ID" value="EFH90139.1"/>
    <property type="molecule type" value="Genomic_DNA"/>
</dbReference>
<dbReference type="InParanoid" id="D6TD88"/>
<dbReference type="eggNOG" id="COG0484">
    <property type="taxonomic scope" value="Bacteria"/>
</dbReference>
<dbReference type="AlphaFoldDB" id="D6TD88"/>
<feature type="region of interest" description="Disordered" evidence="2">
    <location>
        <begin position="80"/>
        <end position="125"/>
    </location>
</feature>
<feature type="domain" description="J" evidence="4">
    <location>
        <begin position="24"/>
        <end position="88"/>
    </location>
</feature>
<gene>
    <name evidence="5" type="ORF">Krac_11747</name>
</gene>
<comment type="caution">
    <text evidence="5">The sequence shown here is derived from an EMBL/GenBank/DDBJ whole genome shotgun (WGS) entry which is preliminary data.</text>
</comment>
<keyword evidence="5" id="KW-0346">Stress response</keyword>
<dbReference type="SMART" id="SM00271">
    <property type="entry name" value="DnaJ"/>
    <property type="match status" value="1"/>
</dbReference>
<reference evidence="5 6" key="1">
    <citation type="journal article" date="2011" name="Stand. Genomic Sci.">
        <title>Non-contiguous finished genome sequence and contextual data of the filamentous soil bacterium Ktedonobacter racemifer type strain (SOSP1-21).</title>
        <authorList>
            <person name="Chang Y.J."/>
            <person name="Land M."/>
            <person name="Hauser L."/>
            <person name="Chertkov O."/>
            <person name="Del Rio T.G."/>
            <person name="Nolan M."/>
            <person name="Copeland A."/>
            <person name="Tice H."/>
            <person name="Cheng J.F."/>
            <person name="Lucas S."/>
            <person name="Han C."/>
            <person name="Goodwin L."/>
            <person name="Pitluck S."/>
            <person name="Ivanova N."/>
            <person name="Ovchinikova G."/>
            <person name="Pati A."/>
            <person name="Chen A."/>
            <person name="Palaniappan K."/>
            <person name="Mavromatis K."/>
            <person name="Liolios K."/>
            <person name="Brettin T."/>
            <person name="Fiebig A."/>
            <person name="Rohde M."/>
            <person name="Abt B."/>
            <person name="Goker M."/>
            <person name="Detter J.C."/>
            <person name="Woyke T."/>
            <person name="Bristow J."/>
            <person name="Eisen J.A."/>
            <person name="Markowitz V."/>
            <person name="Hugenholtz P."/>
            <person name="Kyrpides N.C."/>
            <person name="Klenk H.P."/>
            <person name="Lapidus A."/>
        </authorList>
    </citation>
    <scope>NUCLEOTIDE SEQUENCE [LARGE SCALE GENOMIC DNA]</scope>
    <source>
        <strain evidence="6">DSM 44963</strain>
    </source>
</reference>
<proteinExistence type="predicted"/>
<dbReference type="PANTHER" id="PTHR44360:SF1">
    <property type="entry name" value="DNAJ HOMOLOG SUBFAMILY B MEMBER 9"/>
    <property type="match status" value="1"/>
</dbReference>
<evidence type="ECO:0000313" key="5">
    <source>
        <dbReference type="EMBL" id="EFH90139.1"/>
    </source>
</evidence>
<accession>D6TD88</accession>
<evidence type="ECO:0000313" key="6">
    <source>
        <dbReference type="Proteomes" id="UP000004508"/>
    </source>
</evidence>
<dbReference type="InterPro" id="IPR036869">
    <property type="entry name" value="J_dom_sf"/>
</dbReference>
<dbReference type="Pfam" id="PF00226">
    <property type="entry name" value="DnaJ"/>
    <property type="match status" value="1"/>
</dbReference>
<dbReference type="InterPro" id="IPR001623">
    <property type="entry name" value="DnaJ_domain"/>
</dbReference>
<keyword evidence="3" id="KW-0472">Membrane</keyword>